<dbReference type="InterPro" id="IPR033646">
    <property type="entry name" value="CLU-central"/>
</dbReference>
<proteinExistence type="inferred from homology"/>
<evidence type="ECO:0000313" key="7">
    <source>
        <dbReference type="Proteomes" id="UP000243459"/>
    </source>
</evidence>
<evidence type="ECO:0000256" key="2">
    <source>
        <dbReference type="HAMAP-Rule" id="MF_03013"/>
    </source>
</evidence>
<evidence type="ECO:0000313" key="6">
    <source>
        <dbReference type="EMBL" id="ONK79037.1"/>
    </source>
</evidence>
<dbReference type="Pfam" id="PF15044">
    <property type="entry name" value="CLU_N"/>
    <property type="match status" value="1"/>
</dbReference>
<dbReference type="InterPro" id="IPR019734">
    <property type="entry name" value="TPR_rpt"/>
</dbReference>
<dbReference type="Proteomes" id="UP000243459">
    <property type="component" value="Chromosome 1"/>
</dbReference>
<dbReference type="PANTHER" id="PTHR12601:SF6">
    <property type="entry name" value="CLUSTERED MITOCHONDRIA PROTEIN HOMOLOG"/>
    <property type="match status" value="1"/>
</dbReference>
<dbReference type="Pfam" id="PF13374">
    <property type="entry name" value="TPR_10"/>
    <property type="match status" value="1"/>
</dbReference>
<dbReference type="CDD" id="cd15466">
    <property type="entry name" value="CLU-central"/>
    <property type="match status" value="1"/>
</dbReference>
<feature type="region of interest" description="Disordered" evidence="4">
    <location>
        <begin position="803"/>
        <end position="822"/>
    </location>
</feature>
<feature type="region of interest" description="Disordered" evidence="4">
    <location>
        <begin position="1201"/>
        <end position="1228"/>
    </location>
</feature>
<dbReference type="SUPFAM" id="SSF48452">
    <property type="entry name" value="TPR-like"/>
    <property type="match status" value="2"/>
</dbReference>
<dbReference type="InterPro" id="IPR028275">
    <property type="entry name" value="CLU_N"/>
</dbReference>
<dbReference type="EMBL" id="CM007381">
    <property type="protein sequence ID" value="ONK79037.1"/>
    <property type="molecule type" value="Genomic_DNA"/>
</dbReference>
<dbReference type="OMA" id="DMAQCMR"/>
<dbReference type="InterPro" id="IPR019149">
    <property type="entry name" value="ABHD18"/>
</dbReference>
<dbReference type="InterPro" id="IPR011990">
    <property type="entry name" value="TPR-like_helical_dom_sf"/>
</dbReference>
<dbReference type="Gene3D" id="3.40.50.1820">
    <property type="entry name" value="alpha/beta hydrolase"/>
    <property type="match status" value="1"/>
</dbReference>
<dbReference type="GO" id="GO:0005737">
    <property type="term" value="C:cytoplasm"/>
    <property type="evidence" value="ECO:0007669"/>
    <property type="project" value="UniProtKB-SubCell"/>
</dbReference>
<name>A0A5P1FNM3_ASPOF</name>
<evidence type="ECO:0000256" key="3">
    <source>
        <dbReference type="PROSITE-ProRule" id="PRU00339"/>
    </source>
</evidence>
<dbReference type="Gramene" id="ONK79037">
    <property type="protein sequence ID" value="ONK79037"/>
    <property type="gene ID" value="A4U43_C01F2220"/>
</dbReference>
<dbReference type="FunFam" id="1.25.40.10:FF:000230">
    <property type="entry name" value="Clustered mitochondria protein homolog"/>
    <property type="match status" value="1"/>
</dbReference>
<dbReference type="Pfam" id="PF13424">
    <property type="entry name" value="TPR_12"/>
    <property type="match status" value="1"/>
</dbReference>
<dbReference type="PROSITE" id="PS50005">
    <property type="entry name" value="TPR"/>
    <property type="match status" value="1"/>
</dbReference>
<keyword evidence="1 2" id="KW-0963">Cytoplasm</keyword>
<dbReference type="PANTHER" id="PTHR12601">
    <property type="entry name" value="EUKARYOTIC TRANSLATION INITIATION FACTOR 3 SUBUNIT EIF-3"/>
    <property type="match status" value="1"/>
</dbReference>
<dbReference type="InterPro" id="IPR025697">
    <property type="entry name" value="CLU_dom"/>
</dbReference>
<evidence type="ECO:0000256" key="1">
    <source>
        <dbReference type="ARBA" id="ARBA00022490"/>
    </source>
</evidence>
<dbReference type="Pfam" id="PF13236">
    <property type="entry name" value="CLU"/>
    <property type="match status" value="2"/>
</dbReference>
<dbReference type="InterPro" id="IPR029058">
    <property type="entry name" value="AB_hydrolase_fold"/>
</dbReference>
<feature type="repeat" description="TPR" evidence="3">
    <location>
        <begin position="1450"/>
        <end position="1483"/>
    </location>
</feature>
<feature type="domain" description="Clu" evidence="5">
    <location>
        <begin position="675"/>
        <end position="993"/>
    </location>
</feature>
<dbReference type="InterPro" id="IPR023231">
    <property type="entry name" value="GSKIP_dom_sf"/>
</dbReference>
<organism evidence="6 7">
    <name type="scientific">Asparagus officinalis</name>
    <name type="common">Garden asparagus</name>
    <dbReference type="NCBI Taxonomy" id="4686"/>
    <lineage>
        <taxon>Eukaryota</taxon>
        <taxon>Viridiplantae</taxon>
        <taxon>Streptophyta</taxon>
        <taxon>Embryophyta</taxon>
        <taxon>Tracheophyta</taxon>
        <taxon>Spermatophyta</taxon>
        <taxon>Magnoliopsida</taxon>
        <taxon>Liliopsida</taxon>
        <taxon>Asparagales</taxon>
        <taxon>Asparagaceae</taxon>
        <taxon>Asparagoideae</taxon>
        <taxon>Asparagus</taxon>
    </lineage>
</organism>
<dbReference type="FunFam" id="3.30.2280.10:FF:000002">
    <property type="entry name" value="Clustered mitochondria protein homolog"/>
    <property type="match status" value="1"/>
</dbReference>
<dbReference type="InterPro" id="IPR027523">
    <property type="entry name" value="CLU_prot"/>
</dbReference>
<feature type="compositionally biased region" description="Polar residues" evidence="4">
    <location>
        <begin position="354"/>
        <end position="375"/>
    </location>
</feature>
<dbReference type="SUPFAM" id="SSF53474">
    <property type="entry name" value="alpha/beta-Hydrolases"/>
    <property type="match status" value="1"/>
</dbReference>
<dbReference type="SUPFAM" id="SSF103107">
    <property type="entry name" value="Hypothetical protein c14orf129, hspc210"/>
    <property type="match status" value="1"/>
</dbReference>
<comment type="similarity">
    <text evidence="2">Belongs to the CLU family.</text>
</comment>
<dbReference type="Gene3D" id="3.30.2280.10">
    <property type="entry name" value="Hypothetical protein (hspc210)"/>
    <property type="match status" value="1"/>
</dbReference>
<gene>
    <name evidence="6" type="ORF">A4U43_C01F2220</name>
</gene>
<feature type="region of interest" description="Disordered" evidence="4">
    <location>
        <begin position="1026"/>
        <end position="1047"/>
    </location>
</feature>
<comment type="subcellular location">
    <subcellularLocation>
        <location evidence="2">Cytoplasm</location>
    </subcellularLocation>
</comment>
<dbReference type="SMART" id="SM00028">
    <property type="entry name" value="TPR"/>
    <property type="match status" value="3"/>
</dbReference>
<keyword evidence="7" id="KW-1185">Reference proteome</keyword>
<comment type="function">
    <text evidence="2">mRNA-binding protein involved in proper cytoplasmic distribution of mitochondria.</text>
</comment>
<sequence length="1604" mass="175868">MVSVNLGVIHYVLDHIYGAFLHRTKLSTPFFSRGWGGSKLDLLENMVKQIFPDAAIQNWPPSQVQPIWKTVWETKNAQLREGIFRTPCDEMLINALPPESHTARVAFLAPKFVPPQKMACVVHLAGTGDHSFERRLRLGGPLLKENIATMVLESPFYGQRRPVLQRGAKLQCVSDLLLLGRATIEEARSLLHWLEVEAGFGKTGICGLSMGGVHAAMVGSLHPTPVATLPFLAPHSAVVAFCEGILQHATAWEALRADAAEKAEMTLEQVRERLRSVLSLTDVTRFPTPKNPQAVIFVAATDDGYIPKHSVIELQRAWPGSEMAGKSNKSKIKGKTSNSNPPEQNVKPLDPNGEATNGGASEVGDSNNPTANGTVENEVEDGKEDAGDSVAASSKKAGGELRLYTIPVKSQSGEKLELQLSPGDSVMDIRQFLLDAPETCFFTCYNLILHAKDGSVHHLGDYNEISEVADITIGGCSLEMVAALYDDRSIRSHVRRARELLSLSNLHVSLSTSLALQHESAQQKNQDAKVETSEPEVLGFMEDITGSLCNLIASSPKDIYCVESITFSSFNPPPSYRRLVGDLIYLDAATLEGNKYCITGTTKGFYVNSSTGVFNPKPLKSAFEATTLIGLLQKISMKFKKGFREILERKASAHPFENVQSLLPPNLWLGIYPVPDHKRDAARAEDALALSYGNELIGMQRDWNEELQSCREFPHTTLQERILRDRALYKVSCDFVDAASKGAIGVINRCIPPINPTDPECFHMYVHNNIFFSFAVDADLGLISKGQTSTDLKVTVLQGSTTPLPNSAAKASSNSDHGSGCETNGETNACTYDSSKAEVESCAADDSAATEAQLADSEQATYASANNDLKGTRAYQEADVPGLYNLAMAIVDYRGHRVVAQSIIPGILQGDKSDSLLYGSVDNGKKICWSESFHSKVLEAAKRLHLKEHTVLDGSGNVVKLAAPVECKGIVGSDDRVTPRDSNYTGPSSRFCVLRPELVTMFCQDEATEVSRSQAKTEVVPIASDSKNSVADATETPTDVHKESSEGCTSAADSSCKSCAEILLNPNVFTDFKLGGSEEENSADEANVRKASSYLLDVVLPKFVQDLCALEVSPMDGQTLTDTLHAQGINVRYLGKVANMTKHLPHLWDLCTTEVIVRSTKHILKDTLRDCQDHDLAPAISHFFNCFFGLILTPSEKGATDCMQTKPQKDHSDVQSARKSGKRQTKWSYGTVSRTSQSAYMSLTSEGLWSCIQEFAKSKYQFELPEDAKSRVKKVSVIRNLCQKVGIKIASRKYDLGSASPFQSSDVLDLMPVVKHSVPFCSEARDIMAAGKNRLAEGLLNEAYTLFSEAFSILQQVTGPMHREVANCCRYLAMVLYHAGDLAGAIMQQHKELIINEHCLGLDHPDTAHSYGNMALFYHGLTQTELALRHMSRTLLLLSLSTGPDHPDVAATYINIAIMYQDLGKMDAALRYLQEALKKNERLLGPEHIQTAVCYHALAIAFNCMGAYKLSLQHEKKNYDILSKQLGEEDSRTRESENWMKTFKMRELQVKAQKQKGQELDSASAQKAIDILKAHPNLIQALQATSGGGGRNANLLRNCPSRKR</sequence>
<evidence type="ECO:0000259" key="5">
    <source>
        <dbReference type="PROSITE" id="PS51823"/>
    </source>
</evidence>
<dbReference type="GO" id="GO:0007005">
    <property type="term" value="P:mitochondrion organization"/>
    <property type="evidence" value="ECO:0007669"/>
    <property type="project" value="UniProtKB-UniRule"/>
</dbReference>
<evidence type="ECO:0000256" key="4">
    <source>
        <dbReference type="SAM" id="MobiDB-lite"/>
    </source>
</evidence>
<feature type="compositionally biased region" description="Polar residues" evidence="4">
    <location>
        <begin position="1026"/>
        <end position="1037"/>
    </location>
</feature>
<dbReference type="GO" id="GO:0003723">
    <property type="term" value="F:RNA binding"/>
    <property type="evidence" value="ECO:0007669"/>
    <property type="project" value="UniProtKB-KW"/>
</dbReference>
<keyword evidence="2" id="KW-0694">RNA-binding</keyword>
<reference evidence="7" key="1">
    <citation type="journal article" date="2017" name="Nat. Commun.">
        <title>The asparagus genome sheds light on the origin and evolution of a young Y chromosome.</title>
        <authorList>
            <person name="Harkess A."/>
            <person name="Zhou J."/>
            <person name="Xu C."/>
            <person name="Bowers J.E."/>
            <person name="Van der Hulst R."/>
            <person name="Ayyampalayam S."/>
            <person name="Mercati F."/>
            <person name="Riccardi P."/>
            <person name="McKain M.R."/>
            <person name="Kakrana A."/>
            <person name="Tang H."/>
            <person name="Ray J."/>
            <person name="Groenendijk J."/>
            <person name="Arikit S."/>
            <person name="Mathioni S.M."/>
            <person name="Nakano M."/>
            <person name="Shan H."/>
            <person name="Telgmann-Rauber A."/>
            <person name="Kanno A."/>
            <person name="Yue Z."/>
            <person name="Chen H."/>
            <person name="Li W."/>
            <person name="Chen Y."/>
            <person name="Xu X."/>
            <person name="Zhang Y."/>
            <person name="Luo S."/>
            <person name="Chen H."/>
            <person name="Gao J."/>
            <person name="Mao Z."/>
            <person name="Pires J.C."/>
            <person name="Luo M."/>
            <person name="Kudrna D."/>
            <person name="Wing R.A."/>
            <person name="Meyers B.C."/>
            <person name="Yi K."/>
            <person name="Kong H."/>
            <person name="Lavrijsen P."/>
            <person name="Sunseri F."/>
            <person name="Falavigna A."/>
            <person name="Ye Y."/>
            <person name="Leebens-Mack J.H."/>
            <person name="Chen G."/>
        </authorList>
    </citation>
    <scope>NUCLEOTIDE SEQUENCE [LARGE SCALE GENOMIC DNA]</scope>
    <source>
        <strain evidence="7">cv. DH0086</strain>
    </source>
</reference>
<dbReference type="Pfam" id="PF09752">
    <property type="entry name" value="ABHD18"/>
    <property type="match status" value="1"/>
</dbReference>
<keyword evidence="3" id="KW-0802">TPR repeat</keyword>
<feature type="region of interest" description="Disordered" evidence="4">
    <location>
        <begin position="321"/>
        <end position="394"/>
    </location>
</feature>
<dbReference type="Gene3D" id="1.25.40.10">
    <property type="entry name" value="Tetratricopeptide repeat domain"/>
    <property type="match status" value="1"/>
</dbReference>
<dbReference type="HAMAP" id="MF_03013">
    <property type="entry name" value="CLU"/>
    <property type="match status" value="1"/>
</dbReference>
<accession>A0A5P1FNM3</accession>
<dbReference type="Pfam" id="PF12807">
    <property type="entry name" value="eIF3_p135"/>
    <property type="match status" value="1"/>
</dbReference>
<dbReference type="PROSITE" id="PS51823">
    <property type="entry name" value="CLU"/>
    <property type="match status" value="1"/>
</dbReference>
<protein>
    <recommendedName>
        <fullName evidence="2">Clustered mitochondria protein homolog</fullName>
    </recommendedName>
</protein>